<dbReference type="AlphaFoldDB" id="A0A7Y4IRH3"/>
<sequence length="162" mass="17483">MSLFALSPAVRAAGPAAAPSATPAAVWTNSLGMPFVRIPAGSFRMGSDEPVERLARDYPGMEASRLASLADEAPVHTVRITRAFYLGQTEVTVGQFRRFVQASGYRAESDADGTGGYGYNPAYDPDKSARGDAFEGRDPRYSWRDPGFAQGDDHPVVNVTWH</sequence>
<feature type="non-terminal residue" evidence="3">
    <location>
        <position position="162"/>
    </location>
</feature>
<dbReference type="Pfam" id="PF03781">
    <property type="entry name" value="FGE-sulfatase"/>
    <property type="match status" value="1"/>
</dbReference>
<protein>
    <submittedName>
        <fullName evidence="3">SUMF1/EgtB/PvdO family nonheme iron enzyme</fullName>
    </submittedName>
</protein>
<feature type="region of interest" description="Disordered" evidence="1">
    <location>
        <begin position="107"/>
        <end position="149"/>
    </location>
</feature>
<dbReference type="InterPro" id="IPR051043">
    <property type="entry name" value="Sulfatase_Mod_Factor_Kinase"/>
</dbReference>
<organism evidence="3 4">
    <name type="scientific">Myxococcus xanthus</name>
    <dbReference type="NCBI Taxonomy" id="34"/>
    <lineage>
        <taxon>Bacteria</taxon>
        <taxon>Pseudomonadati</taxon>
        <taxon>Myxococcota</taxon>
        <taxon>Myxococcia</taxon>
        <taxon>Myxococcales</taxon>
        <taxon>Cystobacterineae</taxon>
        <taxon>Myxococcaceae</taxon>
        <taxon>Myxococcus</taxon>
    </lineage>
</organism>
<dbReference type="InterPro" id="IPR005532">
    <property type="entry name" value="SUMF_dom"/>
</dbReference>
<dbReference type="Gene3D" id="3.90.1580.10">
    <property type="entry name" value="paralog of FGE (formylglycine-generating enzyme)"/>
    <property type="match status" value="1"/>
</dbReference>
<reference evidence="3 4" key="1">
    <citation type="submission" date="2020-05" db="EMBL/GenBank/DDBJ databases">
        <authorList>
            <person name="Whitworth D."/>
        </authorList>
    </citation>
    <scope>NUCLEOTIDE SEQUENCE [LARGE SCALE GENOMIC DNA]</scope>
    <source>
        <strain evidence="3 4">AM005</strain>
    </source>
</reference>
<proteinExistence type="predicted"/>
<evidence type="ECO:0000256" key="1">
    <source>
        <dbReference type="SAM" id="MobiDB-lite"/>
    </source>
</evidence>
<dbReference type="GO" id="GO:0120147">
    <property type="term" value="F:formylglycine-generating oxidase activity"/>
    <property type="evidence" value="ECO:0007669"/>
    <property type="project" value="TreeGrafter"/>
</dbReference>
<accession>A0A7Y4IRH3</accession>
<dbReference type="PANTHER" id="PTHR23150">
    <property type="entry name" value="SULFATASE MODIFYING FACTOR 1, 2"/>
    <property type="match status" value="1"/>
</dbReference>
<name>A0A7Y4IRH3_MYXXA</name>
<dbReference type="Proteomes" id="UP000533080">
    <property type="component" value="Unassembled WGS sequence"/>
</dbReference>
<dbReference type="InterPro" id="IPR042095">
    <property type="entry name" value="SUMF_sf"/>
</dbReference>
<evidence type="ECO:0000313" key="4">
    <source>
        <dbReference type="Proteomes" id="UP000533080"/>
    </source>
</evidence>
<dbReference type="InterPro" id="IPR016187">
    <property type="entry name" value="CTDL_fold"/>
</dbReference>
<feature type="domain" description="Sulfatase-modifying factor enzyme-like" evidence="2">
    <location>
        <begin position="35"/>
        <end position="161"/>
    </location>
</feature>
<evidence type="ECO:0000259" key="2">
    <source>
        <dbReference type="Pfam" id="PF03781"/>
    </source>
</evidence>
<gene>
    <name evidence="3" type="ORF">HNV28_37610</name>
</gene>
<evidence type="ECO:0000313" key="3">
    <source>
        <dbReference type="EMBL" id="NOJ83961.1"/>
    </source>
</evidence>
<dbReference type="EMBL" id="JABFNT010000310">
    <property type="protein sequence ID" value="NOJ83961.1"/>
    <property type="molecule type" value="Genomic_DNA"/>
</dbReference>
<dbReference type="SUPFAM" id="SSF56436">
    <property type="entry name" value="C-type lectin-like"/>
    <property type="match status" value="1"/>
</dbReference>
<dbReference type="PANTHER" id="PTHR23150:SF19">
    <property type="entry name" value="FORMYLGLYCINE-GENERATING ENZYME"/>
    <property type="match status" value="1"/>
</dbReference>
<feature type="compositionally biased region" description="Basic and acidic residues" evidence="1">
    <location>
        <begin position="124"/>
        <end position="143"/>
    </location>
</feature>
<comment type="caution">
    <text evidence="3">The sequence shown here is derived from an EMBL/GenBank/DDBJ whole genome shotgun (WGS) entry which is preliminary data.</text>
</comment>